<dbReference type="EMBL" id="JAVHJM010000007">
    <property type="protein sequence ID" value="KAK6510987.1"/>
    <property type="molecule type" value="Genomic_DNA"/>
</dbReference>
<organism evidence="3 4">
    <name type="scientific">Arthrobotrys conoides</name>
    <dbReference type="NCBI Taxonomy" id="74498"/>
    <lineage>
        <taxon>Eukaryota</taxon>
        <taxon>Fungi</taxon>
        <taxon>Dikarya</taxon>
        <taxon>Ascomycota</taxon>
        <taxon>Pezizomycotina</taxon>
        <taxon>Orbiliomycetes</taxon>
        <taxon>Orbiliales</taxon>
        <taxon>Orbiliaceae</taxon>
        <taxon>Arthrobotrys</taxon>
    </lineage>
</organism>
<dbReference type="SUPFAM" id="SSF54695">
    <property type="entry name" value="POZ domain"/>
    <property type="match status" value="1"/>
</dbReference>
<evidence type="ECO:0000259" key="2">
    <source>
        <dbReference type="PROSITE" id="PS50097"/>
    </source>
</evidence>
<evidence type="ECO:0000256" key="1">
    <source>
        <dbReference type="SAM" id="MobiDB-lite"/>
    </source>
</evidence>
<dbReference type="InterPro" id="IPR011333">
    <property type="entry name" value="SKP1/BTB/POZ_sf"/>
</dbReference>
<keyword evidence="4" id="KW-1185">Reference proteome</keyword>
<dbReference type="AlphaFoldDB" id="A0AAN8RQR9"/>
<dbReference type="PANTHER" id="PTHR47843">
    <property type="entry name" value="BTB DOMAIN-CONTAINING PROTEIN-RELATED"/>
    <property type="match status" value="1"/>
</dbReference>
<protein>
    <recommendedName>
        <fullName evidence="2">BTB domain-containing protein</fullName>
    </recommendedName>
</protein>
<feature type="region of interest" description="Disordered" evidence="1">
    <location>
        <begin position="1"/>
        <end position="38"/>
    </location>
</feature>
<name>A0AAN8RQR9_9PEZI</name>
<dbReference type="PROSITE" id="PS50097">
    <property type="entry name" value="BTB"/>
    <property type="match status" value="1"/>
</dbReference>
<dbReference type="SMART" id="SM00225">
    <property type="entry name" value="BTB"/>
    <property type="match status" value="1"/>
</dbReference>
<gene>
    <name evidence="3" type="ORF">TWF506_010072</name>
</gene>
<dbReference type="Proteomes" id="UP001307849">
    <property type="component" value="Unassembled WGS sequence"/>
</dbReference>
<evidence type="ECO:0000313" key="4">
    <source>
        <dbReference type="Proteomes" id="UP001307849"/>
    </source>
</evidence>
<dbReference type="PANTHER" id="PTHR47843:SF2">
    <property type="entry name" value="BTB DOMAIN-CONTAINING PROTEIN"/>
    <property type="match status" value="1"/>
</dbReference>
<sequence length="263" mass="29862">MAIDQETPSEHIVVEPPSKRLRSEMQGETSPAPTPPPTGYGLQLGKLWDPEFSDVTVYVGAGRQEYKLHRTIICAESEYLKKACKAMKPGGSPHRVELRNIKPSAFDIILKWIYGCGYTVPEDYEPSKFLDTYTAADYLCIHSLKEEIMHQISGTIQMDVMKNKATHDCTIQNPIHLMWRFAQVSSSKDFDVLQKPVQQFLALRGVNTEWVKGMASVKDNHNLFNGLIIDTLQKMIFSNFCQTCRLGLTYEPLKKCRGCDQKL</sequence>
<dbReference type="Pfam" id="PF00651">
    <property type="entry name" value="BTB"/>
    <property type="match status" value="1"/>
</dbReference>
<accession>A0AAN8RQR9</accession>
<proteinExistence type="predicted"/>
<dbReference type="Gene3D" id="3.30.710.10">
    <property type="entry name" value="Potassium Channel Kv1.1, Chain A"/>
    <property type="match status" value="1"/>
</dbReference>
<feature type="compositionally biased region" description="Basic and acidic residues" evidence="1">
    <location>
        <begin position="8"/>
        <end position="25"/>
    </location>
</feature>
<feature type="domain" description="BTB" evidence="2">
    <location>
        <begin position="53"/>
        <end position="122"/>
    </location>
</feature>
<dbReference type="InterPro" id="IPR000210">
    <property type="entry name" value="BTB/POZ_dom"/>
</dbReference>
<evidence type="ECO:0000313" key="3">
    <source>
        <dbReference type="EMBL" id="KAK6510987.1"/>
    </source>
</evidence>
<comment type="caution">
    <text evidence="3">The sequence shown here is derived from an EMBL/GenBank/DDBJ whole genome shotgun (WGS) entry which is preliminary data.</text>
</comment>
<reference evidence="3 4" key="1">
    <citation type="submission" date="2019-10" db="EMBL/GenBank/DDBJ databases">
        <authorList>
            <person name="Palmer J.M."/>
        </authorList>
    </citation>
    <scope>NUCLEOTIDE SEQUENCE [LARGE SCALE GENOMIC DNA]</scope>
    <source>
        <strain evidence="3 4">TWF506</strain>
    </source>
</reference>
<dbReference type="CDD" id="cd18186">
    <property type="entry name" value="BTB_POZ_ZBTB_KLHL-like"/>
    <property type="match status" value="1"/>
</dbReference>